<sequence>MTLSPARRHLMLALASLPFAAAAAAKPTTVDAGFAALERDLNGALGVAVIDAATGRTTGYRQNQRFPMCSTFKVVLAAAVLAHEAVKPGLLERRLSLPKALFVDWSPITGKHVDGELSVAQLCAAALQYSDNTAGNALLRELGGPGALTSYARALGDERFRLDRWETELNMAAPGDERDTSTPLAMARTLQKLLLLDGLPPARQVQLRDWMLGNTTGATRIRAAVPAGWQVADKTGTGGYGSANDIAVIYPPGGTPIVLAIYTRQLAKNADARSDIIVRAAKIALNTFGS</sequence>
<gene>
    <name evidence="9" type="primary">bla</name>
    <name evidence="9" type="ORF">ACFPN5_13625</name>
</gene>
<evidence type="ECO:0000256" key="3">
    <source>
        <dbReference type="ARBA" id="ARBA00012865"/>
    </source>
</evidence>
<dbReference type="GO" id="GO:0008800">
    <property type="term" value="F:beta-lactamase activity"/>
    <property type="evidence" value="ECO:0007669"/>
    <property type="project" value="UniProtKB-EC"/>
</dbReference>
<dbReference type="PRINTS" id="PR00118">
    <property type="entry name" value="BLACTAMASEA"/>
</dbReference>
<dbReference type="Proteomes" id="UP001596050">
    <property type="component" value="Unassembled WGS sequence"/>
</dbReference>
<dbReference type="PANTHER" id="PTHR35333">
    <property type="entry name" value="BETA-LACTAMASE"/>
    <property type="match status" value="1"/>
</dbReference>
<evidence type="ECO:0000256" key="4">
    <source>
        <dbReference type="ARBA" id="ARBA00022801"/>
    </source>
</evidence>
<evidence type="ECO:0000256" key="5">
    <source>
        <dbReference type="ARBA" id="ARBA00023251"/>
    </source>
</evidence>
<dbReference type="Gene3D" id="3.40.710.10">
    <property type="entry name" value="DD-peptidase/beta-lactamase superfamily"/>
    <property type="match status" value="1"/>
</dbReference>
<dbReference type="RefSeq" id="WP_379784441.1">
    <property type="nucleotide sequence ID" value="NZ_JBHSMU010000014.1"/>
</dbReference>
<dbReference type="InterPro" id="IPR012338">
    <property type="entry name" value="Beta-lactam/transpept-like"/>
</dbReference>
<proteinExistence type="inferred from homology"/>
<dbReference type="PANTHER" id="PTHR35333:SF3">
    <property type="entry name" value="BETA-LACTAMASE-TYPE TRANSPEPTIDASE FOLD CONTAINING PROTEIN"/>
    <property type="match status" value="1"/>
</dbReference>
<dbReference type="NCBIfam" id="NF033103">
    <property type="entry name" value="bla_class_A"/>
    <property type="match status" value="1"/>
</dbReference>
<dbReference type="PROSITE" id="PS00146">
    <property type="entry name" value="BETA_LACTAMASE_A"/>
    <property type="match status" value="1"/>
</dbReference>
<comment type="catalytic activity">
    <reaction evidence="1 6">
        <text>a beta-lactam + H2O = a substituted beta-amino acid</text>
        <dbReference type="Rhea" id="RHEA:20401"/>
        <dbReference type="ChEBI" id="CHEBI:15377"/>
        <dbReference type="ChEBI" id="CHEBI:35627"/>
        <dbReference type="ChEBI" id="CHEBI:140347"/>
        <dbReference type="EC" id="3.5.2.6"/>
    </reaction>
</comment>
<protein>
    <recommendedName>
        <fullName evidence="3 6">Beta-lactamase</fullName>
        <ecNumber evidence="3 6">3.5.2.6</ecNumber>
    </recommendedName>
</protein>
<dbReference type="SUPFAM" id="SSF56601">
    <property type="entry name" value="beta-lactamase/transpeptidase-like"/>
    <property type="match status" value="1"/>
</dbReference>
<feature type="signal peptide" evidence="7">
    <location>
        <begin position="1"/>
        <end position="25"/>
    </location>
</feature>
<feature type="domain" description="Beta-lactamase class A catalytic" evidence="8">
    <location>
        <begin position="46"/>
        <end position="263"/>
    </location>
</feature>
<dbReference type="InterPro" id="IPR045155">
    <property type="entry name" value="Beta-lactam_cat"/>
</dbReference>
<comment type="similarity">
    <text evidence="2 6">Belongs to the class-A beta-lactamase family.</text>
</comment>
<evidence type="ECO:0000256" key="7">
    <source>
        <dbReference type="SAM" id="SignalP"/>
    </source>
</evidence>
<evidence type="ECO:0000256" key="6">
    <source>
        <dbReference type="RuleBase" id="RU361140"/>
    </source>
</evidence>
<reference evidence="10" key="1">
    <citation type="journal article" date="2019" name="Int. J. Syst. Evol. Microbiol.">
        <title>The Global Catalogue of Microorganisms (GCM) 10K type strain sequencing project: providing services to taxonomists for standard genome sequencing and annotation.</title>
        <authorList>
            <consortium name="The Broad Institute Genomics Platform"/>
            <consortium name="The Broad Institute Genome Sequencing Center for Infectious Disease"/>
            <person name="Wu L."/>
            <person name="Ma J."/>
        </authorList>
    </citation>
    <scope>NUCLEOTIDE SEQUENCE [LARGE SCALE GENOMIC DNA]</scope>
    <source>
        <strain evidence="10">KACC 12649</strain>
    </source>
</reference>
<evidence type="ECO:0000256" key="2">
    <source>
        <dbReference type="ARBA" id="ARBA00009009"/>
    </source>
</evidence>
<evidence type="ECO:0000313" key="9">
    <source>
        <dbReference type="EMBL" id="MFC5460845.1"/>
    </source>
</evidence>
<dbReference type="EC" id="3.5.2.6" evidence="3 6"/>
<evidence type="ECO:0000259" key="8">
    <source>
        <dbReference type="Pfam" id="PF13354"/>
    </source>
</evidence>
<evidence type="ECO:0000313" key="10">
    <source>
        <dbReference type="Proteomes" id="UP001596050"/>
    </source>
</evidence>
<evidence type="ECO:0000256" key="1">
    <source>
        <dbReference type="ARBA" id="ARBA00001526"/>
    </source>
</evidence>
<organism evidence="9 10">
    <name type="scientific">Massilia niabensis</name>
    <dbReference type="NCBI Taxonomy" id="544910"/>
    <lineage>
        <taxon>Bacteria</taxon>
        <taxon>Pseudomonadati</taxon>
        <taxon>Pseudomonadota</taxon>
        <taxon>Betaproteobacteria</taxon>
        <taxon>Burkholderiales</taxon>
        <taxon>Oxalobacteraceae</taxon>
        <taxon>Telluria group</taxon>
        <taxon>Massilia</taxon>
    </lineage>
</organism>
<dbReference type="InterPro" id="IPR023650">
    <property type="entry name" value="Beta-lactam_class-A_AS"/>
</dbReference>
<keyword evidence="10" id="KW-1185">Reference proteome</keyword>
<keyword evidence="5 6" id="KW-0046">Antibiotic resistance</keyword>
<dbReference type="Pfam" id="PF13354">
    <property type="entry name" value="Beta-lactamase2"/>
    <property type="match status" value="1"/>
</dbReference>
<feature type="chain" id="PRO_5046832034" description="Beta-lactamase" evidence="7">
    <location>
        <begin position="26"/>
        <end position="290"/>
    </location>
</feature>
<keyword evidence="7" id="KW-0732">Signal</keyword>
<comment type="caution">
    <text evidence="9">The sequence shown here is derived from an EMBL/GenBank/DDBJ whole genome shotgun (WGS) entry which is preliminary data.</text>
</comment>
<keyword evidence="4 6" id="KW-0378">Hydrolase</keyword>
<accession>A0ABW0L546</accession>
<dbReference type="EMBL" id="JBHSMU010000014">
    <property type="protein sequence ID" value="MFC5460845.1"/>
    <property type="molecule type" value="Genomic_DNA"/>
</dbReference>
<name>A0ABW0L546_9BURK</name>
<dbReference type="InterPro" id="IPR000871">
    <property type="entry name" value="Beta-lactam_class-A"/>
</dbReference>